<sequence>MPSCGEQEGQRNGAALTREADGNLADRLTRRVGGPELPDVTVTAEAARELLEALLLPCPSRPTDGRGRPPRYG</sequence>
<reference evidence="3" key="1">
    <citation type="journal article" date="2019" name="Int. J. Syst. Evol. Microbiol.">
        <title>The Global Catalogue of Microorganisms (GCM) 10K type strain sequencing project: providing services to taxonomists for standard genome sequencing and annotation.</title>
        <authorList>
            <consortium name="The Broad Institute Genomics Platform"/>
            <consortium name="The Broad Institute Genome Sequencing Center for Infectious Disease"/>
            <person name="Wu L."/>
            <person name="Ma J."/>
        </authorList>
    </citation>
    <scope>NUCLEOTIDE SEQUENCE [LARGE SCALE GENOMIC DNA]</scope>
    <source>
        <strain evidence="3">JCM 14549</strain>
    </source>
</reference>
<comment type="caution">
    <text evidence="2">The sequence shown here is derived from an EMBL/GenBank/DDBJ whole genome shotgun (WGS) entry which is preliminary data.</text>
</comment>
<keyword evidence="3" id="KW-1185">Reference proteome</keyword>
<organism evidence="2 3">
    <name type="scientific">Streptomyces cheonanensis</name>
    <dbReference type="NCBI Taxonomy" id="312720"/>
    <lineage>
        <taxon>Bacteria</taxon>
        <taxon>Bacillati</taxon>
        <taxon>Actinomycetota</taxon>
        <taxon>Actinomycetes</taxon>
        <taxon>Kitasatosporales</taxon>
        <taxon>Streptomycetaceae</taxon>
        <taxon>Streptomyces</taxon>
    </lineage>
</organism>
<proteinExistence type="predicted"/>
<evidence type="ECO:0000256" key="1">
    <source>
        <dbReference type="SAM" id="MobiDB-lite"/>
    </source>
</evidence>
<accession>A0ABP5H5S3</accession>
<evidence type="ECO:0000313" key="3">
    <source>
        <dbReference type="Proteomes" id="UP001403094"/>
    </source>
</evidence>
<evidence type="ECO:0000313" key="2">
    <source>
        <dbReference type="EMBL" id="GAA2065497.1"/>
    </source>
</evidence>
<dbReference type="EMBL" id="BAAANQ010000018">
    <property type="protein sequence ID" value="GAA2065497.1"/>
    <property type="molecule type" value="Genomic_DNA"/>
</dbReference>
<name>A0ABP5H5S3_9ACTN</name>
<gene>
    <name evidence="2" type="ORF">GCM10009757_52060</name>
</gene>
<feature type="region of interest" description="Disordered" evidence="1">
    <location>
        <begin position="1"/>
        <end position="35"/>
    </location>
</feature>
<dbReference type="Proteomes" id="UP001403094">
    <property type="component" value="Unassembled WGS sequence"/>
</dbReference>
<protein>
    <submittedName>
        <fullName evidence="2">Uncharacterized protein</fullName>
    </submittedName>
</protein>